<dbReference type="InterPro" id="IPR000182">
    <property type="entry name" value="GNAT_dom"/>
</dbReference>
<proteinExistence type="predicted"/>
<dbReference type="InterPro" id="IPR016181">
    <property type="entry name" value="Acyl_CoA_acyltransferase"/>
</dbReference>
<dbReference type="EMBL" id="MHQL01000050">
    <property type="protein sequence ID" value="OHA01966.1"/>
    <property type="molecule type" value="Genomic_DNA"/>
</dbReference>
<evidence type="ECO:0000313" key="2">
    <source>
        <dbReference type="EMBL" id="OHA01966.1"/>
    </source>
</evidence>
<dbReference type="SUPFAM" id="SSF55729">
    <property type="entry name" value="Acyl-CoA N-acyltransferases (Nat)"/>
    <property type="match status" value="1"/>
</dbReference>
<accession>A0A1G2KRA8</accession>
<evidence type="ECO:0000259" key="1">
    <source>
        <dbReference type="Pfam" id="PF00583"/>
    </source>
</evidence>
<dbReference type="CDD" id="cd04301">
    <property type="entry name" value="NAT_SF"/>
    <property type="match status" value="1"/>
</dbReference>
<reference evidence="2 3" key="1">
    <citation type="journal article" date="2016" name="Nat. Commun.">
        <title>Thousands of microbial genomes shed light on interconnected biogeochemical processes in an aquifer system.</title>
        <authorList>
            <person name="Anantharaman K."/>
            <person name="Brown C.T."/>
            <person name="Hug L.A."/>
            <person name="Sharon I."/>
            <person name="Castelle C.J."/>
            <person name="Probst A.J."/>
            <person name="Thomas B.C."/>
            <person name="Singh A."/>
            <person name="Wilkins M.J."/>
            <person name="Karaoz U."/>
            <person name="Brodie E.L."/>
            <person name="Williams K.H."/>
            <person name="Hubbard S.S."/>
            <person name="Banfield J.F."/>
        </authorList>
    </citation>
    <scope>NUCLEOTIDE SEQUENCE [LARGE SCALE GENOMIC DNA]</scope>
</reference>
<name>A0A1G2KRA8_9BACT</name>
<dbReference type="Pfam" id="PF00583">
    <property type="entry name" value="Acetyltransf_1"/>
    <property type="match status" value="1"/>
</dbReference>
<protein>
    <recommendedName>
        <fullName evidence="1">N-acetyltransferase domain-containing protein</fullName>
    </recommendedName>
</protein>
<evidence type="ECO:0000313" key="3">
    <source>
        <dbReference type="Proteomes" id="UP000177811"/>
    </source>
</evidence>
<sequence>MDITIRDARPEDIQWLLLCAWRGTDHCELTNFAQKHFSPDGERKHFLTGYPESAWVAEMNGRIVGYIHFFTDCWDGYQNELLGIAVDPALPSEDARRVEEVLKYACEHEDW</sequence>
<comment type="caution">
    <text evidence="2">The sequence shown here is derived from an EMBL/GenBank/DDBJ whole genome shotgun (WGS) entry which is preliminary data.</text>
</comment>
<gene>
    <name evidence="2" type="ORF">A3C16_02395</name>
</gene>
<feature type="domain" description="N-acetyltransferase" evidence="1">
    <location>
        <begin position="36"/>
        <end position="89"/>
    </location>
</feature>
<dbReference type="Gene3D" id="3.40.630.30">
    <property type="match status" value="1"/>
</dbReference>
<organism evidence="2 3">
    <name type="scientific">Candidatus Sungbacteria bacterium RIFCSPHIGHO2_02_FULL_51_29</name>
    <dbReference type="NCBI Taxonomy" id="1802273"/>
    <lineage>
        <taxon>Bacteria</taxon>
        <taxon>Candidatus Sungiibacteriota</taxon>
    </lineage>
</organism>
<dbReference type="Proteomes" id="UP000177811">
    <property type="component" value="Unassembled WGS sequence"/>
</dbReference>
<dbReference type="GO" id="GO:0016747">
    <property type="term" value="F:acyltransferase activity, transferring groups other than amino-acyl groups"/>
    <property type="evidence" value="ECO:0007669"/>
    <property type="project" value="InterPro"/>
</dbReference>
<dbReference type="AlphaFoldDB" id="A0A1G2KRA8"/>